<proteinExistence type="predicted"/>
<dbReference type="GeneID" id="61230250"/>
<comment type="caution">
    <text evidence="1">The sequence shown here is derived from an EMBL/GenBank/DDBJ whole genome shotgun (WGS) entry which is preliminary data.</text>
</comment>
<protein>
    <submittedName>
        <fullName evidence="1">Uncharacterized protein</fullName>
    </submittedName>
</protein>
<organism evidence="1 2">
    <name type="scientific">Photobacterium angustum</name>
    <dbReference type="NCBI Taxonomy" id="661"/>
    <lineage>
        <taxon>Bacteria</taxon>
        <taxon>Pseudomonadati</taxon>
        <taxon>Pseudomonadota</taxon>
        <taxon>Gammaproteobacteria</taxon>
        <taxon>Vibrionales</taxon>
        <taxon>Vibrionaceae</taxon>
        <taxon>Photobacterium</taxon>
    </lineage>
</organism>
<accession>A0A855SG19</accession>
<dbReference type="EMBL" id="PYOY01000003">
    <property type="protein sequence ID" value="PSX07904.1"/>
    <property type="molecule type" value="Genomic_DNA"/>
</dbReference>
<gene>
    <name evidence="1" type="ORF">C0W41_07785</name>
</gene>
<reference evidence="1 2" key="1">
    <citation type="submission" date="2018-01" db="EMBL/GenBank/DDBJ databases">
        <title>Whole genome sequencing of Histamine producing bacteria.</title>
        <authorList>
            <person name="Butler K."/>
        </authorList>
    </citation>
    <scope>NUCLEOTIDE SEQUENCE [LARGE SCALE GENOMIC DNA]</scope>
    <source>
        <strain evidence="1 2">A2-1</strain>
    </source>
</reference>
<sequence>MQNLYYELMEDNSGFAFIAGEPEYFRSLVELHQIGSEFYPDGYSLYQVTADNWQQLYDKGVFDNEEQ</sequence>
<dbReference type="RefSeq" id="WP_045082075.1">
    <property type="nucleotide sequence ID" value="NZ_JZSX01000001.1"/>
</dbReference>
<dbReference type="AlphaFoldDB" id="A0A855SG19"/>
<evidence type="ECO:0000313" key="1">
    <source>
        <dbReference type="EMBL" id="PSX07904.1"/>
    </source>
</evidence>
<evidence type="ECO:0000313" key="2">
    <source>
        <dbReference type="Proteomes" id="UP000241440"/>
    </source>
</evidence>
<dbReference type="Proteomes" id="UP000241440">
    <property type="component" value="Unassembled WGS sequence"/>
</dbReference>
<name>A0A855SG19_PHOAN</name>